<dbReference type="NCBIfam" id="TIGR00231">
    <property type="entry name" value="small_GTP"/>
    <property type="match status" value="1"/>
</dbReference>
<dbReference type="InterPro" id="IPR005517">
    <property type="entry name" value="Transl_elong_EFG/EF2_IV"/>
</dbReference>
<dbReference type="Pfam" id="PF00679">
    <property type="entry name" value="EFG_C"/>
    <property type="match status" value="1"/>
</dbReference>
<keyword evidence="2" id="KW-0547">Nucleotide-binding</keyword>
<dbReference type="SUPFAM" id="SSF54980">
    <property type="entry name" value="EF-G C-terminal domain-like"/>
    <property type="match status" value="2"/>
</dbReference>
<dbReference type="InterPro" id="IPR027417">
    <property type="entry name" value="P-loop_NTPase"/>
</dbReference>
<accession>A0A1G6DU75</accession>
<dbReference type="SMART" id="SM00889">
    <property type="entry name" value="EFG_IV"/>
    <property type="match status" value="1"/>
</dbReference>
<dbReference type="STRING" id="665467.SAMN02982931_03783"/>
<dbReference type="PANTHER" id="PTHR43261">
    <property type="entry name" value="TRANSLATION ELONGATION FACTOR G-RELATED"/>
    <property type="match status" value="1"/>
</dbReference>
<dbReference type="OrthoDB" id="9802948at2"/>
<dbReference type="InterPro" id="IPR020568">
    <property type="entry name" value="Ribosomal_Su5_D2-typ_SF"/>
</dbReference>
<gene>
    <name evidence="9" type="ORF">SAMN02982931_03783</name>
</gene>
<dbReference type="Gene3D" id="3.40.50.300">
    <property type="entry name" value="P-loop containing nucleotide triphosphate hydrolases"/>
    <property type="match status" value="1"/>
</dbReference>
<dbReference type="Pfam" id="PF03764">
    <property type="entry name" value="EFG_IV"/>
    <property type="match status" value="1"/>
</dbReference>
<organism evidence="9 10">
    <name type="scientific">Bauldia litoralis</name>
    <dbReference type="NCBI Taxonomy" id="665467"/>
    <lineage>
        <taxon>Bacteria</taxon>
        <taxon>Pseudomonadati</taxon>
        <taxon>Pseudomonadota</taxon>
        <taxon>Alphaproteobacteria</taxon>
        <taxon>Hyphomicrobiales</taxon>
        <taxon>Kaistiaceae</taxon>
        <taxon>Bauldia</taxon>
    </lineage>
</organism>
<dbReference type="CDD" id="cd03713">
    <property type="entry name" value="EFG_mtEFG_C"/>
    <property type="match status" value="1"/>
</dbReference>
<dbReference type="NCBIfam" id="NF009379">
    <property type="entry name" value="PRK12740.1-3"/>
    <property type="match status" value="1"/>
</dbReference>
<dbReference type="InterPro" id="IPR035647">
    <property type="entry name" value="EFG_III/V"/>
</dbReference>
<protein>
    <recommendedName>
        <fullName evidence="1">Elongation factor G</fullName>
    </recommendedName>
</protein>
<dbReference type="SUPFAM" id="SSF54211">
    <property type="entry name" value="Ribosomal protein S5 domain 2-like"/>
    <property type="match status" value="1"/>
</dbReference>
<dbReference type="GO" id="GO:0003746">
    <property type="term" value="F:translation elongation factor activity"/>
    <property type="evidence" value="ECO:0007669"/>
    <property type="project" value="UniProtKB-KW"/>
</dbReference>
<comment type="function">
    <text evidence="6">Catalyzes the GTP-dependent ribosomal translocation step during translation elongation. During this step, the ribosome changes from the pre-translocational (PRE) to the post-translocational (POST) state as the newly formed A-site-bound peptidyl-tRNA and P-site-bound deacylated tRNA move to the P and E sites, respectively. Catalyzes the coordinated movement of the two tRNA molecules, the mRNA and conformational changes in the ribosome.</text>
</comment>
<evidence type="ECO:0000256" key="6">
    <source>
        <dbReference type="ARBA" id="ARBA00024731"/>
    </source>
</evidence>
<dbReference type="InterPro" id="IPR035649">
    <property type="entry name" value="EFG_V"/>
</dbReference>
<dbReference type="GO" id="GO:0005525">
    <property type="term" value="F:GTP binding"/>
    <property type="evidence" value="ECO:0007669"/>
    <property type="project" value="UniProtKB-KW"/>
</dbReference>
<dbReference type="FunFam" id="3.30.70.240:FF:000001">
    <property type="entry name" value="Elongation factor G"/>
    <property type="match status" value="1"/>
</dbReference>
<keyword evidence="5" id="KW-0342">GTP-binding</keyword>
<evidence type="ECO:0000256" key="5">
    <source>
        <dbReference type="ARBA" id="ARBA00023134"/>
    </source>
</evidence>
<dbReference type="CDD" id="cd01434">
    <property type="entry name" value="EFG_mtEFG1_IV"/>
    <property type="match status" value="1"/>
</dbReference>
<dbReference type="InterPro" id="IPR009000">
    <property type="entry name" value="Transl_B-barrel_sf"/>
</dbReference>
<dbReference type="GO" id="GO:0032790">
    <property type="term" value="P:ribosome disassembly"/>
    <property type="evidence" value="ECO:0007669"/>
    <property type="project" value="TreeGrafter"/>
</dbReference>
<evidence type="ECO:0000256" key="1">
    <source>
        <dbReference type="ARBA" id="ARBA00017872"/>
    </source>
</evidence>
<reference evidence="9 10" key="1">
    <citation type="submission" date="2016-10" db="EMBL/GenBank/DDBJ databases">
        <authorList>
            <person name="de Groot N.N."/>
        </authorList>
    </citation>
    <scope>NUCLEOTIDE SEQUENCE [LARGE SCALE GENOMIC DNA]</scope>
    <source>
        <strain evidence="9 10">ATCC 35022</strain>
    </source>
</reference>
<keyword evidence="3 9" id="KW-0251">Elongation factor</keyword>
<keyword evidence="4" id="KW-0648">Protein biosynthesis</keyword>
<feature type="domain" description="Elongation factor EFG" evidence="7">
    <location>
        <begin position="585"/>
        <end position="675"/>
    </location>
</feature>
<dbReference type="Proteomes" id="UP000199071">
    <property type="component" value="Unassembled WGS sequence"/>
</dbReference>
<dbReference type="EMBL" id="FMXQ01000008">
    <property type="protein sequence ID" value="SDB48724.1"/>
    <property type="molecule type" value="Genomic_DNA"/>
</dbReference>
<evidence type="ECO:0000313" key="9">
    <source>
        <dbReference type="EMBL" id="SDB48724.1"/>
    </source>
</evidence>
<dbReference type="InterPro" id="IPR000795">
    <property type="entry name" value="T_Tr_GTP-bd_dom"/>
</dbReference>
<dbReference type="PANTHER" id="PTHR43261:SF7">
    <property type="entry name" value="ELONGATION FACTOR G-LIKE PROTEIN"/>
    <property type="match status" value="1"/>
</dbReference>
<dbReference type="Gene3D" id="3.30.70.870">
    <property type="entry name" value="Elongation Factor G (Translational Gtpase), domain 3"/>
    <property type="match status" value="1"/>
</dbReference>
<dbReference type="InterPro" id="IPR005225">
    <property type="entry name" value="Small_GTP-bd"/>
</dbReference>
<dbReference type="Gene3D" id="3.30.70.240">
    <property type="match status" value="1"/>
</dbReference>
<sequence>MSDGNSARVEGPRCIALVGPFASGKTTLLEAILARTDAINRQGTIAEKNTVGDASPEARAHQMSVEANIAETDFMGDQFTFIDCPGSIEFGFEAAPILAGVDLAVVVAEADDKKIPALQVILKGLEDRGIPRILFLNKIDKTEVSVRQTLEMLQSASSVPLVLRHIPIRQNDVVTGFIDLALERAFVYREHAASELIDMTDADRAREAEARYTMLETLADYDDGLMEQLLEDIQPDQDQIFQDLAKETREGVICPVLIGSAEGANGIGRLLKAIRHEALAIDDTRARLGVAASDDGAVQVLKTLHTTHGGKLSIVRVLSGTVGDGAEFTGPDGPVGRVSGVFRIAGQQATKRNAAVAGETVGLGKLDDAQTGTTLSTAKEAPPQVVTLTPPEPVLGTAVSSAERRDDVKLSSALTKAVEEDPSLRVTHVQDTGETVLEGQGEMHLRVALERLTGKYGISVDTHDPRIPYKETIRASTTVRGRHKKQSGGHGQFGDVVLEIAPRPRGAGFAFDEKISGGSVPRNYFSAIEAGIVEYLDRGPLGFPVVDVAVTLTDGSYHSVDSSDQAFRTAAQVGMREGMPLCKPVLLEPILKVEIAVPSEATPRVNGIVSQRRGQILGFDARPGWQGWDVVEAMIPQSEIRDLIIELRSATAGVGTFEAHFDHLADLSGKLADQAIERASAQAA</sequence>
<dbReference type="Pfam" id="PF14492">
    <property type="entry name" value="EFG_III"/>
    <property type="match status" value="1"/>
</dbReference>
<dbReference type="InterPro" id="IPR009022">
    <property type="entry name" value="EFG_III"/>
</dbReference>
<dbReference type="GO" id="GO:0003924">
    <property type="term" value="F:GTPase activity"/>
    <property type="evidence" value="ECO:0007669"/>
    <property type="project" value="InterPro"/>
</dbReference>
<evidence type="ECO:0000256" key="3">
    <source>
        <dbReference type="ARBA" id="ARBA00022768"/>
    </source>
</evidence>
<dbReference type="RefSeq" id="WP_090878967.1">
    <property type="nucleotide sequence ID" value="NZ_FMXQ01000008.1"/>
</dbReference>
<evidence type="ECO:0000259" key="7">
    <source>
        <dbReference type="SMART" id="SM00838"/>
    </source>
</evidence>
<evidence type="ECO:0000259" key="8">
    <source>
        <dbReference type="SMART" id="SM00889"/>
    </source>
</evidence>
<evidence type="ECO:0000256" key="2">
    <source>
        <dbReference type="ARBA" id="ARBA00022741"/>
    </source>
</evidence>
<dbReference type="InterPro" id="IPR047872">
    <property type="entry name" value="EFG_IV"/>
</dbReference>
<dbReference type="SMART" id="SM00838">
    <property type="entry name" value="EFG_C"/>
    <property type="match status" value="1"/>
</dbReference>
<dbReference type="AlphaFoldDB" id="A0A1G6DU75"/>
<evidence type="ECO:0000313" key="10">
    <source>
        <dbReference type="Proteomes" id="UP000199071"/>
    </source>
</evidence>
<dbReference type="SUPFAM" id="SSF50447">
    <property type="entry name" value="Translation proteins"/>
    <property type="match status" value="1"/>
</dbReference>
<keyword evidence="10" id="KW-1185">Reference proteome</keyword>
<proteinExistence type="predicted"/>
<dbReference type="InterPro" id="IPR041095">
    <property type="entry name" value="EFG_II"/>
</dbReference>
<dbReference type="InterPro" id="IPR014721">
    <property type="entry name" value="Ribsml_uS5_D2-typ_fold_subgr"/>
</dbReference>
<dbReference type="Pfam" id="PF00009">
    <property type="entry name" value="GTP_EFTU"/>
    <property type="match status" value="1"/>
</dbReference>
<dbReference type="SUPFAM" id="SSF52540">
    <property type="entry name" value="P-loop containing nucleoside triphosphate hydrolases"/>
    <property type="match status" value="1"/>
</dbReference>
<dbReference type="InterPro" id="IPR000640">
    <property type="entry name" value="EFG_V-like"/>
</dbReference>
<dbReference type="GO" id="GO:0097216">
    <property type="term" value="F:guanosine tetraphosphate binding"/>
    <property type="evidence" value="ECO:0007669"/>
    <property type="project" value="UniProtKB-ARBA"/>
</dbReference>
<feature type="domain" description="Translation elongation factor EFG/EF2" evidence="8">
    <location>
        <begin position="466"/>
        <end position="583"/>
    </location>
</feature>
<evidence type="ECO:0000256" key="4">
    <source>
        <dbReference type="ARBA" id="ARBA00022917"/>
    </source>
</evidence>
<dbReference type="NCBIfam" id="NF009891">
    <property type="entry name" value="PRK13351.1-1"/>
    <property type="match status" value="1"/>
</dbReference>
<dbReference type="Gene3D" id="3.30.230.10">
    <property type="match status" value="1"/>
</dbReference>
<dbReference type="CDD" id="cd04170">
    <property type="entry name" value="EF-G_bact"/>
    <property type="match status" value="1"/>
</dbReference>
<dbReference type="CDD" id="cd16262">
    <property type="entry name" value="EFG_III"/>
    <property type="match status" value="1"/>
</dbReference>
<name>A0A1G6DU75_9HYPH</name>
<dbReference type="Gene3D" id="2.40.30.10">
    <property type="entry name" value="Translation factors"/>
    <property type="match status" value="1"/>
</dbReference>